<evidence type="ECO:0000256" key="3">
    <source>
        <dbReference type="ARBA" id="ARBA00022840"/>
    </source>
</evidence>
<dbReference type="PANTHER" id="PTHR42734">
    <property type="entry name" value="METAL TRANSPORT SYSTEM ATP-BINDING PROTEIN TM_0124-RELATED"/>
    <property type="match status" value="1"/>
</dbReference>
<dbReference type="Proteomes" id="UP000297713">
    <property type="component" value="Unassembled WGS sequence"/>
</dbReference>
<feature type="domain" description="ABC transporter" evidence="4">
    <location>
        <begin position="23"/>
        <end position="251"/>
    </location>
</feature>
<protein>
    <submittedName>
        <fullName evidence="5">Cobalamin/Fe3+-siderophores ABC transporter ATP-binding protein</fullName>
    </submittedName>
</protein>
<dbReference type="InterPro" id="IPR003439">
    <property type="entry name" value="ABC_transporter-like_ATP-bd"/>
</dbReference>
<evidence type="ECO:0000256" key="1">
    <source>
        <dbReference type="ARBA" id="ARBA00022448"/>
    </source>
</evidence>
<dbReference type="InterPro" id="IPR003593">
    <property type="entry name" value="AAA+_ATPase"/>
</dbReference>
<dbReference type="RefSeq" id="WP_134439117.1">
    <property type="nucleotide sequence ID" value="NZ_LXQC01000046.1"/>
</dbReference>
<keyword evidence="6" id="KW-1185">Reference proteome</keyword>
<keyword evidence="2" id="KW-0547">Nucleotide-binding</keyword>
<keyword evidence="1" id="KW-0813">Transport</keyword>
<comment type="caution">
    <text evidence="5">The sequence shown here is derived from an EMBL/GenBank/DDBJ whole genome shotgun (WGS) entry which is preliminary data.</text>
</comment>
<dbReference type="EMBL" id="LXQC01000046">
    <property type="protein sequence ID" value="TFE72076.1"/>
    <property type="molecule type" value="Genomic_DNA"/>
</dbReference>
<evidence type="ECO:0000256" key="2">
    <source>
        <dbReference type="ARBA" id="ARBA00022741"/>
    </source>
</evidence>
<dbReference type="Gene3D" id="3.40.50.300">
    <property type="entry name" value="P-loop containing nucleotide triphosphate hydrolases"/>
    <property type="match status" value="1"/>
</dbReference>
<dbReference type="PROSITE" id="PS50893">
    <property type="entry name" value="ABC_TRANSPORTER_2"/>
    <property type="match status" value="1"/>
</dbReference>
<dbReference type="Pfam" id="PF00005">
    <property type="entry name" value="ABC_tran"/>
    <property type="match status" value="1"/>
</dbReference>
<dbReference type="InterPro" id="IPR027417">
    <property type="entry name" value="P-loop_NTPase"/>
</dbReference>
<dbReference type="SMART" id="SM00382">
    <property type="entry name" value="AAA"/>
    <property type="match status" value="1"/>
</dbReference>
<evidence type="ECO:0000259" key="4">
    <source>
        <dbReference type="PROSITE" id="PS50893"/>
    </source>
</evidence>
<dbReference type="SUPFAM" id="SSF52540">
    <property type="entry name" value="P-loop containing nucleoside triphosphate hydrolases"/>
    <property type="match status" value="1"/>
</dbReference>
<sequence>MQKWEVKETQSAFIVQQGEKLLLKADDLTIAYTEESALEDISMEIEKGKIIALIGPNGAGKTTLLKCFAGIIKPKKGKIWRKEGLRVGYLAQRPSVPRYLPVTVEEFVALRLSCFRLFDWPFEKKQREKKIIEILESFHAEGLLHKKLNELSGGEMQKVMIASTLAKNPGLLLLDEPLTGIDAVGGFEFDQLLHELKEKKEIGTVLVSHDLQLVSHIADWVYFLNHRILVQGRPSDVLQEKKLAAVYSLIHTKR</sequence>
<accession>A0A4Y8PH39</accession>
<dbReference type="InterPro" id="IPR017871">
    <property type="entry name" value="ABC_transporter-like_CS"/>
</dbReference>
<dbReference type="OrthoDB" id="9806726at2"/>
<dbReference type="GO" id="GO:0005524">
    <property type="term" value="F:ATP binding"/>
    <property type="evidence" value="ECO:0007669"/>
    <property type="project" value="UniProtKB-KW"/>
</dbReference>
<dbReference type="InterPro" id="IPR050153">
    <property type="entry name" value="Metal_Ion_Import_ABC"/>
</dbReference>
<reference evidence="5 6" key="1">
    <citation type="submission" date="2016-05" db="EMBL/GenBank/DDBJ databases">
        <title>Diversity and Homogeneity among Thermoacidophilic Verrucomicrobia Methanotrophs Linked with Geographical Origin.</title>
        <authorList>
            <person name="Erikstad H.-A."/>
            <person name="Smestad N.B."/>
            <person name="Ceballos R.M."/>
            <person name="Birkeland N.-K."/>
        </authorList>
    </citation>
    <scope>NUCLEOTIDE SEQUENCE [LARGE SCALE GENOMIC DNA]</scope>
    <source>
        <strain evidence="5 6">Phi</strain>
    </source>
</reference>
<proteinExistence type="predicted"/>
<dbReference type="PROSITE" id="PS00211">
    <property type="entry name" value="ABC_TRANSPORTER_1"/>
    <property type="match status" value="1"/>
</dbReference>
<organism evidence="5 6">
    <name type="scientific">Methylacidiphilum caldifontis</name>
    <dbReference type="NCBI Taxonomy" id="2795386"/>
    <lineage>
        <taxon>Bacteria</taxon>
        <taxon>Pseudomonadati</taxon>
        <taxon>Verrucomicrobiota</taxon>
        <taxon>Methylacidiphilae</taxon>
        <taxon>Methylacidiphilales</taxon>
        <taxon>Methylacidiphilaceae</taxon>
        <taxon>Methylacidiphilum (ex Ratnadevi et al. 2023)</taxon>
    </lineage>
</organism>
<dbReference type="GO" id="GO:0016887">
    <property type="term" value="F:ATP hydrolysis activity"/>
    <property type="evidence" value="ECO:0007669"/>
    <property type="project" value="InterPro"/>
</dbReference>
<gene>
    <name evidence="5" type="ORF">A7Q10_03985</name>
</gene>
<evidence type="ECO:0000313" key="5">
    <source>
        <dbReference type="EMBL" id="TFE72076.1"/>
    </source>
</evidence>
<evidence type="ECO:0000313" key="6">
    <source>
        <dbReference type="Proteomes" id="UP000297713"/>
    </source>
</evidence>
<dbReference type="AlphaFoldDB" id="A0A4Y8PH39"/>
<name>A0A4Y8PH39_9BACT</name>
<keyword evidence="3 5" id="KW-0067">ATP-binding</keyword>